<dbReference type="GO" id="GO:0034399">
    <property type="term" value="C:nuclear periphery"/>
    <property type="evidence" value="ECO:0007669"/>
    <property type="project" value="TreeGrafter"/>
</dbReference>
<dbReference type="GO" id="GO:0005783">
    <property type="term" value="C:endoplasmic reticulum"/>
    <property type="evidence" value="ECO:0007669"/>
    <property type="project" value="TreeGrafter"/>
</dbReference>
<evidence type="ECO:0000259" key="10">
    <source>
        <dbReference type="Pfam" id="PF12949"/>
    </source>
</evidence>
<feature type="region of interest" description="Disordered" evidence="7">
    <location>
        <begin position="68"/>
        <end position="374"/>
    </location>
</feature>
<dbReference type="InterPro" id="IPR025856">
    <property type="entry name" value="HeH/LEM_domain"/>
</dbReference>
<dbReference type="OrthoDB" id="2503928at2759"/>
<dbReference type="InterPro" id="IPR018996">
    <property type="entry name" value="Man1/Src1-like_C"/>
</dbReference>
<feature type="transmembrane region" description="Helical" evidence="8">
    <location>
        <begin position="379"/>
        <end position="399"/>
    </location>
</feature>
<evidence type="ECO:0000256" key="3">
    <source>
        <dbReference type="ARBA" id="ARBA00022692"/>
    </source>
</evidence>
<evidence type="ECO:0000256" key="1">
    <source>
        <dbReference type="ARBA" id="ARBA00004540"/>
    </source>
</evidence>
<feature type="compositionally biased region" description="Basic and acidic residues" evidence="7">
    <location>
        <begin position="848"/>
        <end position="865"/>
    </location>
</feature>
<dbReference type="GeneID" id="27670398"/>
<dbReference type="Pfam" id="PF09402">
    <property type="entry name" value="MSC"/>
    <property type="match status" value="1"/>
</dbReference>
<dbReference type="RefSeq" id="XP_016587514.1">
    <property type="nucleotide sequence ID" value="XM_016735121.1"/>
</dbReference>
<dbReference type="Proteomes" id="UP000033710">
    <property type="component" value="Unassembled WGS sequence"/>
</dbReference>
<evidence type="ECO:0000313" key="11">
    <source>
        <dbReference type="EMBL" id="KJR84838.1"/>
    </source>
</evidence>
<feature type="compositionally biased region" description="Polar residues" evidence="7">
    <location>
        <begin position="227"/>
        <end position="236"/>
    </location>
</feature>
<dbReference type="AlphaFoldDB" id="A0A0F2M557"/>
<keyword evidence="2" id="KW-0597">Phosphoprotein</keyword>
<feature type="compositionally biased region" description="Low complexity" evidence="7">
    <location>
        <begin position="798"/>
        <end position="818"/>
    </location>
</feature>
<dbReference type="InterPro" id="IPR011015">
    <property type="entry name" value="LEM/LEM-like_dom_sf"/>
</dbReference>
<feature type="domain" description="Man1/Src1-like C-terminal" evidence="9">
    <location>
        <begin position="391"/>
        <end position="767"/>
    </location>
</feature>
<dbReference type="GO" id="GO:0005637">
    <property type="term" value="C:nuclear inner membrane"/>
    <property type="evidence" value="ECO:0007669"/>
    <property type="project" value="UniProtKB-SubCell"/>
</dbReference>
<evidence type="ECO:0000313" key="12">
    <source>
        <dbReference type="Proteomes" id="UP000033710"/>
    </source>
</evidence>
<evidence type="ECO:0000259" key="9">
    <source>
        <dbReference type="Pfam" id="PF09402"/>
    </source>
</evidence>
<feature type="compositionally biased region" description="Low complexity" evidence="7">
    <location>
        <begin position="266"/>
        <end position="285"/>
    </location>
</feature>
<dbReference type="Pfam" id="PF12949">
    <property type="entry name" value="HeH"/>
    <property type="match status" value="1"/>
</dbReference>
<organism evidence="11 12">
    <name type="scientific">Sporothrix schenckii 1099-18</name>
    <dbReference type="NCBI Taxonomy" id="1397361"/>
    <lineage>
        <taxon>Eukaryota</taxon>
        <taxon>Fungi</taxon>
        <taxon>Dikarya</taxon>
        <taxon>Ascomycota</taxon>
        <taxon>Pezizomycotina</taxon>
        <taxon>Sordariomycetes</taxon>
        <taxon>Sordariomycetidae</taxon>
        <taxon>Ophiostomatales</taxon>
        <taxon>Ophiostomataceae</taxon>
        <taxon>Sporothrix</taxon>
    </lineage>
</organism>
<keyword evidence="5 8" id="KW-0472">Membrane</keyword>
<feature type="compositionally biased region" description="Low complexity" evidence="7">
    <location>
        <begin position="76"/>
        <end position="88"/>
    </location>
</feature>
<feature type="compositionally biased region" description="Basic residues" evidence="7">
    <location>
        <begin position="133"/>
        <end position="144"/>
    </location>
</feature>
<dbReference type="VEuPathDB" id="FungiDB:SPSK_08528"/>
<feature type="compositionally biased region" description="Low complexity" evidence="7">
    <location>
        <begin position="346"/>
        <end position="371"/>
    </location>
</feature>
<sequence>MSDTESVDYLQPGFDPASLTNPRLRSILVTYNVNYPSNAKKPELVELFNANVAPQASKILARRARAKRSSMGIVDAQTSASYSQSTTAFGDSFDQEPPEQLSPKKRRGRPSSHAATPHIDEHDEDEAEDAQRRQRRSSPRKRSSRQSSFQPPESTASYSVAAASDTDTGPEARTGVAAGRPPSRRARTKTPQVKLEPTEEEQFLATPAVAATGRNARLSPADEDNDTVFTYDNPFQSGSSPLSGSSPAQRRRTTNYDEPASHKHTSTSTSGRVPSSSRKSRVVSSPAAQPAYDSPPIRAVAQRRNSPFAKAVSQSPEPEEEEEEESDEDYDPLAPGEEFTPEEQLEVTQQEEVQRRQNVGSSRRSGKGSSKAVARRRRGIVSSLSTPLLVLFLTLLGVYGGWYRQEKRAVGFCGLGRLAVPLLSEQIEKLEWLPDWVRDIEIPNSLQVFIEPTCEPCPSHAFCYSDFTVRCENGYIEKPHPLALGGLVPLPPTCEPDGERARRVKAVADKAIEELRDRRAKWECGDLVDDEGQVPEDPAIDVPVLKEVISEKRSKKMSKEEFDDLWTAAIGDIESRDEVESEPDSNYAATDPGTVPNTRLSSTSLARLPLTCAVRRSIRLGLARHRLSLSVLILSLFGVAYLRHQIRARRADRARVPALVDIVLERLAAQKELWLYEDDFEGGGSGGGGGAGSGQSEDADDSSFLPDPFLFLPQLRDDVLRATHSLSARERIWKHVRAVVEQNSNVRTGQREGRNGEVGRAWEWIGPVGTASSVIANGSSAALNPLEMSAVRRRRSGRASLMPTGSGATSRAGSAAPRDSIGASRPGDVSDAPAGEAQQPQKDGPAGSEHRSALHKRWQESRPFY</sequence>
<proteinExistence type="predicted"/>
<feature type="region of interest" description="Disordered" evidence="7">
    <location>
        <begin position="576"/>
        <end position="600"/>
    </location>
</feature>
<dbReference type="KEGG" id="ssck:SPSK_08528"/>
<evidence type="ECO:0000256" key="5">
    <source>
        <dbReference type="ARBA" id="ARBA00023136"/>
    </source>
</evidence>
<feature type="compositionally biased region" description="Low complexity" evidence="7">
    <location>
        <begin position="145"/>
        <end position="154"/>
    </location>
</feature>
<evidence type="ECO:0000256" key="7">
    <source>
        <dbReference type="SAM" id="MobiDB-lite"/>
    </source>
</evidence>
<keyword evidence="4 8" id="KW-1133">Transmembrane helix</keyword>
<dbReference type="CDD" id="cd12935">
    <property type="entry name" value="LEM_like"/>
    <property type="match status" value="1"/>
</dbReference>
<keyword evidence="6" id="KW-0539">Nucleus</keyword>
<evidence type="ECO:0000256" key="4">
    <source>
        <dbReference type="ARBA" id="ARBA00022989"/>
    </source>
</evidence>
<evidence type="ECO:0000256" key="2">
    <source>
        <dbReference type="ARBA" id="ARBA00022553"/>
    </source>
</evidence>
<dbReference type="InterPro" id="IPR041885">
    <property type="entry name" value="MAN1_winged_helix_dom"/>
</dbReference>
<feature type="compositionally biased region" description="Low complexity" evidence="7">
    <location>
        <begin position="237"/>
        <end position="247"/>
    </location>
</feature>
<evidence type="ECO:0008006" key="13">
    <source>
        <dbReference type="Google" id="ProtNLM"/>
    </source>
</evidence>
<evidence type="ECO:0000256" key="6">
    <source>
        <dbReference type="ARBA" id="ARBA00023242"/>
    </source>
</evidence>
<keyword evidence="3 8" id="KW-0812">Transmembrane</keyword>
<dbReference type="PANTHER" id="PTHR47808:SF2">
    <property type="entry name" value="LEM DOMAIN-CONTAINING PROTEIN 2"/>
    <property type="match status" value="1"/>
</dbReference>
<accession>A0A0F2M557</accession>
<dbReference type="PANTHER" id="PTHR47808">
    <property type="entry name" value="INNER NUCLEAR MEMBRANE PROTEIN HEH2-RELATED"/>
    <property type="match status" value="1"/>
</dbReference>
<dbReference type="EMBL" id="AXCR01000007">
    <property type="protein sequence ID" value="KJR84838.1"/>
    <property type="molecule type" value="Genomic_DNA"/>
</dbReference>
<reference evidence="11 12" key="1">
    <citation type="journal article" date="2014" name="BMC Genomics">
        <title>Comparative genomics of the major fungal agents of human and animal Sporotrichosis: Sporothrix schenckii and Sporothrix brasiliensis.</title>
        <authorList>
            <person name="Teixeira M.M."/>
            <person name="de Almeida L.G."/>
            <person name="Kubitschek-Barreira P."/>
            <person name="Alves F.L."/>
            <person name="Kioshima E.S."/>
            <person name="Abadio A.K."/>
            <person name="Fernandes L."/>
            <person name="Derengowski L.S."/>
            <person name="Ferreira K.S."/>
            <person name="Souza R.C."/>
            <person name="Ruiz J.C."/>
            <person name="de Andrade N.C."/>
            <person name="Paes H.C."/>
            <person name="Nicola A.M."/>
            <person name="Albuquerque P."/>
            <person name="Gerber A.L."/>
            <person name="Martins V.P."/>
            <person name="Peconick L.D."/>
            <person name="Neto A.V."/>
            <person name="Chaucanez C.B."/>
            <person name="Silva P.A."/>
            <person name="Cunha O.L."/>
            <person name="de Oliveira F.F."/>
            <person name="dos Santos T.C."/>
            <person name="Barros A.L."/>
            <person name="Soares M.A."/>
            <person name="de Oliveira L.M."/>
            <person name="Marini M.M."/>
            <person name="Villalobos-Duno H."/>
            <person name="Cunha M.M."/>
            <person name="de Hoog S."/>
            <person name="da Silveira J.F."/>
            <person name="Henrissat B."/>
            <person name="Nino-Vega G.A."/>
            <person name="Cisalpino P.S."/>
            <person name="Mora-Montes H.M."/>
            <person name="Almeida S.R."/>
            <person name="Stajich J.E."/>
            <person name="Lopes-Bezerra L.M."/>
            <person name="Vasconcelos A.T."/>
            <person name="Felipe M.S."/>
        </authorList>
    </citation>
    <scope>NUCLEOTIDE SEQUENCE [LARGE SCALE GENOMIC DNA]</scope>
    <source>
        <strain evidence="11 12">1099-18</strain>
    </source>
</reference>
<comment type="subcellular location">
    <subcellularLocation>
        <location evidence="1">Nucleus inner membrane</location>
    </subcellularLocation>
</comment>
<feature type="domain" description="HeH/LEM" evidence="10">
    <location>
        <begin position="16"/>
        <end position="49"/>
    </location>
</feature>
<name>A0A0F2M557_SPOSC</name>
<evidence type="ECO:0000256" key="8">
    <source>
        <dbReference type="SAM" id="Phobius"/>
    </source>
</evidence>
<gene>
    <name evidence="11" type="ORF">SPSK_08528</name>
</gene>
<reference evidence="11 12" key="2">
    <citation type="journal article" date="2015" name="Eukaryot. Cell">
        <title>Asexual propagation of a virulent clone complex in a human and feline outbreak of sporotrichosis.</title>
        <authorList>
            <person name="Teixeira Mde M."/>
            <person name="Rodrigues A.M."/>
            <person name="Tsui C.K."/>
            <person name="de Almeida L.G."/>
            <person name="Van Diepeningen A.D."/>
            <person name="van den Ende B.G."/>
            <person name="Fernandes G.F."/>
            <person name="Kano R."/>
            <person name="Hamelin R.C."/>
            <person name="Lopes-Bezerra L.M."/>
            <person name="Vasconcelos A.T."/>
            <person name="de Hoog S."/>
            <person name="de Camargo Z.P."/>
            <person name="Felipe M.S."/>
        </authorList>
    </citation>
    <scope>NUCLEOTIDE SEQUENCE [LARGE SCALE GENOMIC DNA]</scope>
    <source>
        <strain evidence="11 12">1099-18</strain>
    </source>
</reference>
<dbReference type="Gene3D" id="1.10.720.40">
    <property type="match status" value="1"/>
</dbReference>
<comment type="caution">
    <text evidence="11">The sequence shown here is derived from an EMBL/GenBank/DDBJ whole genome shotgun (WGS) entry which is preliminary data.</text>
</comment>
<dbReference type="Gene3D" id="1.10.10.1180">
    <property type="entry name" value="MAN1, winged-helix domain"/>
    <property type="match status" value="1"/>
</dbReference>
<protein>
    <recommendedName>
        <fullName evidence="13">Sister chromatid separation protein</fullName>
    </recommendedName>
</protein>
<dbReference type="InterPro" id="IPR044780">
    <property type="entry name" value="Heh2/Src1"/>
</dbReference>
<dbReference type="GO" id="GO:0003682">
    <property type="term" value="F:chromatin binding"/>
    <property type="evidence" value="ECO:0007669"/>
    <property type="project" value="InterPro"/>
</dbReference>
<feature type="region of interest" description="Disordered" evidence="7">
    <location>
        <begin position="793"/>
        <end position="865"/>
    </location>
</feature>
<dbReference type="GO" id="GO:0071763">
    <property type="term" value="P:nuclear membrane organization"/>
    <property type="evidence" value="ECO:0007669"/>
    <property type="project" value="TreeGrafter"/>
</dbReference>
<feature type="compositionally biased region" description="Acidic residues" evidence="7">
    <location>
        <begin position="317"/>
        <end position="331"/>
    </location>
</feature>